<feature type="region of interest" description="Disordered" evidence="5">
    <location>
        <begin position="34"/>
        <end position="71"/>
    </location>
</feature>
<evidence type="ECO:0000256" key="5">
    <source>
        <dbReference type="SAM" id="MobiDB-lite"/>
    </source>
</evidence>
<feature type="non-terminal residue" evidence="6">
    <location>
        <position position="1"/>
    </location>
</feature>
<comment type="subcellular location">
    <subcellularLocation>
        <location evidence="1">Nucleus</location>
    </subcellularLocation>
</comment>
<evidence type="ECO:0000313" key="6">
    <source>
        <dbReference type="EMBL" id="JAT49816.1"/>
    </source>
</evidence>
<name>A0A1D1Y5G1_9ARAE</name>
<proteinExistence type="predicted"/>
<sequence>LVQGGRGKRTIFLTPSLLPPSAWRASFLFGARPVLSKGEGPRRGHGKPSSPGHEEGHRRRGNRTRTRASRVSLLGSPERGLSAAAAPARSMATEGTLGILGEIQTLVSDQLQVVSYKWLSRNFSLSSNDAKRLLQEFVRKHENELEVIYTLSGWLKKNPEIYNIKLVSGSKLTEAKREFRDNYSAQVYSVQSCIPKDLAVLWSAEFVQAEELFDQPPTVDNCLRDNRFCGISNSFVKRITNGKSIAMDPPKTRIGFGIGVPSKTNGISPPFPTNQQGQVQQSNPKAAVQSTTGSMCGNADTSNTKVHSEPIKPHFGKENASAPLANKKTVANVNAPQGGNGGSLANLWGRASAKSKLQNPTVDATHDISRASATSDAQICAQEALDSISSDDDGQNIGYRETNGGIGRKRRVVLDFSDDEDEENIVSLASPEPTNCQSTLNSKKKAESDKMKLNFDSQTRDKVDVKQEKTSIGNSGSSLKGDFEGPGKSENTGNVVSGKAQDLASEKLAESNKRDQATDSISTSPKRKKVLKTRIDERGREVTEVVWEGDAAVRSRVDTIATSNGSGSRLPPAEKSAPSASHVPSNPVSKIGSTKASKVGKDTKQANILSFFKKA</sequence>
<organism evidence="6">
    <name type="scientific">Anthurium amnicola</name>
    <dbReference type="NCBI Taxonomy" id="1678845"/>
    <lineage>
        <taxon>Eukaryota</taxon>
        <taxon>Viridiplantae</taxon>
        <taxon>Streptophyta</taxon>
        <taxon>Embryophyta</taxon>
        <taxon>Tracheophyta</taxon>
        <taxon>Spermatophyta</taxon>
        <taxon>Magnoliopsida</taxon>
        <taxon>Liliopsida</taxon>
        <taxon>Araceae</taxon>
        <taxon>Pothoideae</taxon>
        <taxon>Potheae</taxon>
        <taxon>Anthurium</taxon>
    </lineage>
</organism>
<dbReference type="GO" id="GO:0003887">
    <property type="term" value="F:DNA-directed DNA polymerase activity"/>
    <property type="evidence" value="ECO:0007669"/>
    <property type="project" value="TreeGrafter"/>
</dbReference>
<feature type="compositionally biased region" description="Basic and acidic residues" evidence="5">
    <location>
        <begin position="444"/>
        <end position="469"/>
    </location>
</feature>
<evidence type="ECO:0000256" key="4">
    <source>
        <dbReference type="ARBA" id="ARBA00023242"/>
    </source>
</evidence>
<accession>A0A1D1Y5G1</accession>
<dbReference type="Gene3D" id="3.90.1030.20">
    <property type="entry name" value="DNA polymerase delta, p66 (Cdc27) subunit, wHTH domain"/>
    <property type="match status" value="1"/>
</dbReference>
<dbReference type="GO" id="GO:1904161">
    <property type="term" value="P:DNA synthesis involved in UV-damage excision repair"/>
    <property type="evidence" value="ECO:0007669"/>
    <property type="project" value="TreeGrafter"/>
</dbReference>
<feature type="region of interest" description="Disordered" evidence="5">
    <location>
        <begin position="430"/>
        <end position="532"/>
    </location>
</feature>
<dbReference type="AlphaFoldDB" id="A0A1D1Y5G1"/>
<gene>
    <name evidence="6" type="primary">Pold3_1</name>
    <name evidence="6" type="ORF">g.74750</name>
</gene>
<dbReference type="EMBL" id="GDJX01018120">
    <property type="protein sequence ID" value="JAT49816.1"/>
    <property type="molecule type" value="Transcribed_RNA"/>
</dbReference>
<dbReference type="GO" id="GO:0043625">
    <property type="term" value="C:delta DNA polymerase complex"/>
    <property type="evidence" value="ECO:0007669"/>
    <property type="project" value="InterPro"/>
</dbReference>
<dbReference type="FunFam" id="3.90.1030.20:FF:000002">
    <property type="entry name" value="DNA polymerase delta subunit"/>
    <property type="match status" value="1"/>
</dbReference>
<dbReference type="PANTHER" id="PTHR17598">
    <property type="entry name" value="DNA POLYMERASE DELTA SUBUNIT 3"/>
    <property type="match status" value="1"/>
</dbReference>
<feature type="compositionally biased region" description="Basic residues" evidence="5">
    <location>
        <begin position="58"/>
        <end position="68"/>
    </location>
</feature>
<evidence type="ECO:0000256" key="2">
    <source>
        <dbReference type="ARBA" id="ARBA00017589"/>
    </source>
</evidence>
<evidence type="ECO:0000256" key="1">
    <source>
        <dbReference type="ARBA" id="ARBA00004123"/>
    </source>
</evidence>
<feature type="region of interest" description="Disordered" evidence="5">
    <location>
        <begin position="558"/>
        <end position="603"/>
    </location>
</feature>
<feature type="compositionally biased region" description="Polar residues" evidence="5">
    <location>
        <begin position="432"/>
        <end position="441"/>
    </location>
</feature>
<feature type="compositionally biased region" description="Basic and acidic residues" evidence="5">
    <location>
        <begin position="504"/>
        <end position="517"/>
    </location>
</feature>
<feature type="compositionally biased region" description="Polar residues" evidence="5">
    <location>
        <begin position="578"/>
        <end position="596"/>
    </location>
</feature>
<dbReference type="Pfam" id="PF09507">
    <property type="entry name" value="CDC27"/>
    <property type="match status" value="1"/>
</dbReference>
<protein>
    <recommendedName>
        <fullName evidence="2">DNA polymerase delta subunit 3</fullName>
    </recommendedName>
</protein>
<reference evidence="6" key="1">
    <citation type="submission" date="2015-07" db="EMBL/GenBank/DDBJ databases">
        <title>Transcriptome Assembly of Anthurium amnicola.</title>
        <authorList>
            <person name="Suzuki J."/>
        </authorList>
    </citation>
    <scope>NUCLEOTIDE SEQUENCE</scope>
</reference>
<keyword evidence="4" id="KW-0539">Nucleus</keyword>
<dbReference type="InterPro" id="IPR019038">
    <property type="entry name" value="POLD3"/>
</dbReference>
<dbReference type="PANTHER" id="PTHR17598:SF13">
    <property type="entry name" value="DNA POLYMERASE DELTA SUBUNIT 3"/>
    <property type="match status" value="1"/>
</dbReference>
<evidence type="ECO:0000256" key="3">
    <source>
        <dbReference type="ARBA" id="ARBA00022705"/>
    </source>
</evidence>
<feature type="region of interest" description="Disordered" evidence="5">
    <location>
        <begin position="289"/>
        <end position="310"/>
    </location>
</feature>
<dbReference type="GO" id="GO:0006271">
    <property type="term" value="P:DNA strand elongation involved in DNA replication"/>
    <property type="evidence" value="ECO:0007669"/>
    <property type="project" value="TreeGrafter"/>
</dbReference>
<feature type="compositionally biased region" description="Polar residues" evidence="5">
    <location>
        <begin position="289"/>
        <end position="305"/>
    </location>
</feature>
<dbReference type="GO" id="GO:0006297">
    <property type="term" value="P:nucleotide-excision repair, DNA gap filling"/>
    <property type="evidence" value="ECO:0007669"/>
    <property type="project" value="TreeGrafter"/>
</dbReference>
<keyword evidence="3" id="KW-0235">DNA replication</keyword>
<dbReference type="InterPro" id="IPR041913">
    <property type="entry name" value="POLD3_sf"/>
</dbReference>